<dbReference type="SUPFAM" id="SSF143081">
    <property type="entry name" value="BB1717-like"/>
    <property type="match status" value="1"/>
</dbReference>
<comment type="caution">
    <text evidence="2">The sequence shown here is derived from an EMBL/GenBank/DDBJ whole genome shotgun (WGS) entry which is preliminary data.</text>
</comment>
<keyword evidence="3" id="KW-1185">Reference proteome</keyword>
<feature type="region of interest" description="Disordered" evidence="1">
    <location>
        <begin position="1"/>
        <end position="21"/>
    </location>
</feature>
<accession>A0ABS5EAY6</accession>
<reference evidence="3" key="1">
    <citation type="journal article" date="2021" name="Syst. Appl. Microbiol.">
        <title>Roseomonas hellenica sp. nov., isolated from roots of wild-growing Alkanna tinctoria.</title>
        <authorList>
            <person name="Rat A."/>
            <person name="Naranjo H.D."/>
            <person name="Lebbe L."/>
            <person name="Cnockaert M."/>
            <person name="Krigas N."/>
            <person name="Grigoriadou K."/>
            <person name="Maloupa E."/>
            <person name="Willems A."/>
        </authorList>
    </citation>
    <scope>NUCLEOTIDE SEQUENCE [LARGE SCALE GENOMIC DNA]</scope>
    <source>
        <strain evidence="3">LMG 31159</strain>
    </source>
</reference>
<dbReference type="Gene3D" id="3.90.1680.10">
    <property type="entry name" value="SOS response associated peptidase-like"/>
    <property type="match status" value="1"/>
</dbReference>
<sequence length="142" mass="15668">MADPSVASTANRGPSVIPHRNPRSAGFVALHGLDRYGIQDLFAARARSRRLLGYDWVSMSDSELGGELGGADGSDDLVLVVLRHSQTGERTPAKLRWRLLRHDAENPHTPPRPIFARAETVGTNPFFADTLRARRCQRPRGC</sequence>
<dbReference type="EMBL" id="JAAEDI010000001">
    <property type="protein sequence ID" value="MBR0648110.1"/>
    <property type="molecule type" value="Genomic_DNA"/>
</dbReference>
<dbReference type="Proteomes" id="UP000698752">
    <property type="component" value="Unassembled WGS sequence"/>
</dbReference>
<evidence type="ECO:0000313" key="2">
    <source>
        <dbReference type="EMBL" id="MBR0648110.1"/>
    </source>
</evidence>
<feature type="compositionally biased region" description="Polar residues" evidence="1">
    <location>
        <begin position="1"/>
        <end position="12"/>
    </location>
</feature>
<dbReference type="RefSeq" id="WP_211865043.1">
    <property type="nucleotide sequence ID" value="NZ_JAAEDI010000001.1"/>
</dbReference>
<proteinExistence type="predicted"/>
<organism evidence="2 3">
    <name type="scientific">Neoroseomonas terrae</name>
    <dbReference type="NCBI Taxonomy" id="424799"/>
    <lineage>
        <taxon>Bacteria</taxon>
        <taxon>Pseudomonadati</taxon>
        <taxon>Pseudomonadota</taxon>
        <taxon>Alphaproteobacteria</taxon>
        <taxon>Acetobacterales</taxon>
        <taxon>Acetobacteraceae</taxon>
        <taxon>Neoroseomonas</taxon>
    </lineage>
</organism>
<protein>
    <submittedName>
        <fullName evidence="2">SOS response-associated peptidase</fullName>
    </submittedName>
</protein>
<evidence type="ECO:0000313" key="3">
    <source>
        <dbReference type="Proteomes" id="UP000698752"/>
    </source>
</evidence>
<dbReference type="InterPro" id="IPR003738">
    <property type="entry name" value="SRAP"/>
</dbReference>
<name>A0ABS5EAY6_9PROT</name>
<gene>
    <name evidence="2" type="ORF">GXW78_00420</name>
</gene>
<evidence type="ECO:0000256" key="1">
    <source>
        <dbReference type="SAM" id="MobiDB-lite"/>
    </source>
</evidence>
<dbReference type="Pfam" id="PF02586">
    <property type="entry name" value="SRAP"/>
    <property type="match status" value="1"/>
</dbReference>
<dbReference type="InterPro" id="IPR036590">
    <property type="entry name" value="SRAP-like"/>
</dbReference>